<protein>
    <submittedName>
        <fullName evidence="2">Uncharacterized protein</fullName>
    </submittedName>
</protein>
<evidence type="ECO:0000313" key="2">
    <source>
        <dbReference type="EMBL" id="EWZ40188.1"/>
    </source>
</evidence>
<organism evidence="2">
    <name type="scientific">Fusarium oxysporum Fo47</name>
    <dbReference type="NCBI Taxonomy" id="660027"/>
    <lineage>
        <taxon>Eukaryota</taxon>
        <taxon>Fungi</taxon>
        <taxon>Dikarya</taxon>
        <taxon>Ascomycota</taxon>
        <taxon>Pezizomycotina</taxon>
        <taxon>Sordariomycetes</taxon>
        <taxon>Hypocreomycetidae</taxon>
        <taxon>Hypocreales</taxon>
        <taxon>Nectriaceae</taxon>
        <taxon>Fusarium</taxon>
        <taxon>Fusarium oxysporum species complex</taxon>
    </lineage>
</organism>
<accession>W9KFP9</accession>
<dbReference type="EMBL" id="JH717900">
    <property type="protein sequence ID" value="EWZ40188.1"/>
    <property type="molecule type" value="Genomic_DNA"/>
</dbReference>
<evidence type="ECO:0000256" key="1">
    <source>
        <dbReference type="SAM" id="MobiDB-lite"/>
    </source>
</evidence>
<gene>
    <name evidence="2" type="ORF">FOZG_08987</name>
</gene>
<reference evidence="2" key="2">
    <citation type="submission" date="2012-06" db="EMBL/GenBank/DDBJ databases">
        <title>Annotation of the Genome Sequence of Fusarium oxysporum Fo47.</title>
        <authorList>
            <consortium name="The Broad Institute Genomics Platform"/>
            <person name="Ma L.-J."/>
            <person name="Corby-Kistler H."/>
            <person name="Broz K."/>
            <person name="Gale L.R."/>
            <person name="Jonkers W."/>
            <person name="O'Donnell K."/>
            <person name="Ploetz R."/>
            <person name="Steinberg C."/>
            <person name="Schwartz D.C."/>
            <person name="VanEtten H."/>
            <person name="Zhou S."/>
            <person name="Young S.K."/>
            <person name="Zeng Q."/>
            <person name="Gargeya S."/>
            <person name="Fitzgerald M."/>
            <person name="Abouelleil A."/>
            <person name="Alvarado L."/>
            <person name="Chapman S.B."/>
            <person name="Gainer-Dewar J."/>
            <person name="Goldberg J."/>
            <person name="Griggs A."/>
            <person name="Gujja S."/>
            <person name="Hansen M."/>
            <person name="Howarth C."/>
            <person name="Imamovic A."/>
            <person name="Ireland A."/>
            <person name="Larimer J."/>
            <person name="McCowan C."/>
            <person name="Murphy C."/>
            <person name="Pearson M."/>
            <person name="Poon T.W."/>
            <person name="Priest M."/>
            <person name="Roberts A."/>
            <person name="Saif S."/>
            <person name="Shea T."/>
            <person name="Sykes S."/>
            <person name="Wortman J."/>
            <person name="Nusbaum C."/>
            <person name="Birren B."/>
        </authorList>
    </citation>
    <scope>NUCLEOTIDE SEQUENCE</scope>
    <source>
        <strain evidence="2">Fo47</strain>
    </source>
</reference>
<name>W9KFP9_FUSOX</name>
<proteinExistence type="predicted"/>
<dbReference type="AlphaFoldDB" id="W9KFP9"/>
<sequence>MKYSRPVPEGKRCRLLTDTLFAARLATKRMKRVIAHEPMRMPFHYMQKTILLRTTELAVMPLLHEESPKSGGKRVAFRGQEHATRKPPASVKTEIKNEYKQTAKALQSSTQQDGGGGGEAPGDEELVVVEASESKKTSDVRSGYQNKLV</sequence>
<feature type="region of interest" description="Disordered" evidence="1">
    <location>
        <begin position="64"/>
        <end position="149"/>
    </location>
</feature>
<dbReference type="VEuPathDB" id="FungiDB:FOZG_08987"/>
<dbReference type="Proteomes" id="UP000030766">
    <property type="component" value="Unassembled WGS sequence"/>
</dbReference>
<reference evidence="2" key="1">
    <citation type="submission" date="2011-06" db="EMBL/GenBank/DDBJ databases">
        <title>The Genome Sequence of Fusarium oxysporum Fo47.</title>
        <authorList>
            <consortium name="The Broad Institute Genome Sequencing Platform"/>
            <person name="Ma L.-J."/>
            <person name="Gale L.R."/>
            <person name="Schwartz D.C."/>
            <person name="Zhou S."/>
            <person name="Corby-Kistler H."/>
            <person name="Young S.K."/>
            <person name="Zeng Q."/>
            <person name="Gargeya S."/>
            <person name="Fitzgerald M."/>
            <person name="Haas B."/>
            <person name="Abouelleil A."/>
            <person name="Alvarado L."/>
            <person name="Arachchi H.M."/>
            <person name="Berlin A."/>
            <person name="Brown A."/>
            <person name="Chapman S.B."/>
            <person name="Chen Z."/>
            <person name="Dunbar C."/>
            <person name="Freedman E."/>
            <person name="Gearin G."/>
            <person name="Gellesch M."/>
            <person name="Goldberg J."/>
            <person name="Griggs A."/>
            <person name="Gujja S."/>
            <person name="Heiman D."/>
            <person name="Howarth C."/>
            <person name="Larson L."/>
            <person name="Lui A."/>
            <person name="MacDonald P.J.P."/>
            <person name="Mehta T."/>
            <person name="Montmayeur A."/>
            <person name="Murphy C."/>
            <person name="Neiman D."/>
            <person name="Pearson M."/>
            <person name="Priest M."/>
            <person name="Roberts A."/>
            <person name="Saif S."/>
            <person name="Shea T."/>
            <person name="Shenoy N."/>
            <person name="Sisk P."/>
            <person name="Stolte C."/>
            <person name="Sykes S."/>
            <person name="Wortman J."/>
            <person name="Nusbaum C."/>
            <person name="Birren B."/>
        </authorList>
    </citation>
    <scope>NUCLEOTIDE SEQUENCE [LARGE SCALE GENOMIC DNA]</scope>
    <source>
        <strain evidence="2">Fo47</strain>
    </source>
</reference>
<dbReference type="HOGENOM" id="CLU_2004018_0_0_1"/>